<keyword evidence="2" id="KW-1185">Reference proteome</keyword>
<proteinExistence type="predicted"/>
<evidence type="ECO:0000313" key="2">
    <source>
        <dbReference type="Proteomes" id="UP000503004"/>
    </source>
</evidence>
<gene>
    <name evidence="1" type="ORF">GNH96_06210</name>
</gene>
<sequence>MAIVLAVVSGTSAAPAQPPEPSPSLVPAVTDRLPLPLPRTFERREDIQPFQQTVRFTIGNEEKEGYAEIAVPARHRLVIEHVSALMQGPSGQRYFASLRTTVRREETSWHYLVLSPQYSGAGIDVYAAAQPMRAYADPDGLPMRFSVSRGMDDSGTVSVDATVSGYLLDRW</sequence>
<dbReference type="AlphaFoldDB" id="A0A858Q717"/>
<dbReference type="KEGG" id="metu:GNH96_06210"/>
<name>A0A858Q717_9GAMM</name>
<evidence type="ECO:0000313" key="1">
    <source>
        <dbReference type="EMBL" id="QJD29603.1"/>
    </source>
</evidence>
<dbReference type="Proteomes" id="UP000503004">
    <property type="component" value="Chromosome"/>
</dbReference>
<dbReference type="RefSeq" id="WP_169602887.1">
    <property type="nucleotide sequence ID" value="NZ_CP046565.1"/>
</dbReference>
<protein>
    <submittedName>
        <fullName evidence="1">Uncharacterized protein</fullName>
    </submittedName>
</protein>
<reference evidence="2" key="1">
    <citation type="submission" date="2019-12" db="EMBL/GenBank/DDBJ databases">
        <authorList>
            <person name="Awala S.I."/>
            <person name="Rhee S.K."/>
        </authorList>
    </citation>
    <scope>NUCLEOTIDE SEQUENCE [LARGE SCALE GENOMIC DNA]</scope>
    <source>
        <strain evidence="2">IM1</strain>
    </source>
</reference>
<dbReference type="EMBL" id="CP046565">
    <property type="protein sequence ID" value="QJD29603.1"/>
    <property type="molecule type" value="Genomic_DNA"/>
</dbReference>
<accession>A0A858Q717</accession>
<organism evidence="1 2">
    <name type="scientific">Methylococcus geothermalis</name>
    <dbReference type="NCBI Taxonomy" id="2681310"/>
    <lineage>
        <taxon>Bacteria</taxon>
        <taxon>Pseudomonadati</taxon>
        <taxon>Pseudomonadota</taxon>
        <taxon>Gammaproteobacteria</taxon>
        <taxon>Methylococcales</taxon>
        <taxon>Methylococcaceae</taxon>
        <taxon>Methylococcus</taxon>
    </lineage>
</organism>